<evidence type="ECO:0000313" key="3">
    <source>
        <dbReference type="EMBL" id="KAK4272799.1"/>
    </source>
</evidence>
<evidence type="ECO:0000313" key="4">
    <source>
        <dbReference type="Proteomes" id="UP001293593"/>
    </source>
</evidence>
<dbReference type="AlphaFoldDB" id="A0AAE1MPB5"/>
<gene>
    <name evidence="3" type="ORF">QN277_021305</name>
</gene>
<keyword evidence="1" id="KW-0175">Coiled coil</keyword>
<dbReference type="GO" id="GO:0005737">
    <property type="term" value="C:cytoplasm"/>
    <property type="evidence" value="ECO:0007669"/>
    <property type="project" value="TreeGrafter"/>
</dbReference>
<dbReference type="Proteomes" id="UP001293593">
    <property type="component" value="Unassembled WGS sequence"/>
</dbReference>
<evidence type="ECO:0000259" key="2">
    <source>
        <dbReference type="Pfam" id="PF10312"/>
    </source>
</evidence>
<reference evidence="3" key="1">
    <citation type="submission" date="2023-10" db="EMBL/GenBank/DDBJ databases">
        <title>Chromosome-level genome of the transformable northern wattle, Acacia crassicarpa.</title>
        <authorList>
            <person name="Massaro I."/>
            <person name="Sinha N.R."/>
            <person name="Poethig S."/>
            <person name="Leichty A.R."/>
        </authorList>
    </citation>
    <scope>NUCLEOTIDE SEQUENCE</scope>
    <source>
        <strain evidence="3">Acra3RX</strain>
        <tissue evidence="3">Leaf</tissue>
    </source>
</reference>
<dbReference type="GO" id="GO:0045292">
    <property type="term" value="P:mRNA cis splicing, via spliceosome"/>
    <property type="evidence" value="ECO:0007669"/>
    <property type="project" value="TreeGrafter"/>
</dbReference>
<accession>A0AAE1MPB5</accession>
<dbReference type="PANTHER" id="PTHR21737">
    <property type="entry name" value="POLYGLUTAMINE BINDING PROTEIN 1/MARVEL MEMBRANE-ASSOCIATING DOMAIN CONTAINING 3"/>
    <property type="match status" value="1"/>
</dbReference>
<sequence>MQEEIEKVKKRREERALERARHKEEMKILVRERARAELQDREKKEEEFHFDYSKVTSEIRLLEGCAKPIDILTKHLSGSDDLDIEINEPYRVFKGLIVKEMEELRDDIEMHLDLDGETPTHVEYWEVSFLPIAC</sequence>
<organism evidence="3 4">
    <name type="scientific">Acacia crassicarpa</name>
    <name type="common">northern wattle</name>
    <dbReference type="NCBI Taxonomy" id="499986"/>
    <lineage>
        <taxon>Eukaryota</taxon>
        <taxon>Viridiplantae</taxon>
        <taxon>Streptophyta</taxon>
        <taxon>Embryophyta</taxon>
        <taxon>Tracheophyta</taxon>
        <taxon>Spermatophyta</taxon>
        <taxon>Magnoliopsida</taxon>
        <taxon>eudicotyledons</taxon>
        <taxon>Gunneridae</taxon>
        <taxon>Pentapetalae</taxon>
        <taxon>rosids</taxon>
        <taxon>fabids</taxon>
        <taxon>Fabales</taxon>
        <taxon>Fabaceae</taxon>
        <taxon>Caesalpinioideae</taxon>
        <taxon>mimosoid clade</taxon>
        <taxon>Acacieae</taxon>
        <taxon>Acacia</taxon>
    </lineage>
</organism>
<proteinExistence type="predicted"/>
<name>A0AAE1MPB5_9FABA</name>
<feature type="coiled-coil region" evidence="1">
    <location>
        <begin position="5"/>
        <end position="39"/>
    </location>
</feature>
<keyword evidence="4" id="KW-1185">Reference proteome</keyword>
<evidence type="ECO:0000256" key="1">
    <source>
        <dbReference type="SAM" id="Coils"/>
    </source>
</evidence>
<dbReference type="InterPro" id="IPR018816">
    <property type="entry name" value="Cactin_central"/>
</dbReference>
<dbReference type="PANTHER" id="PTHR21737:SF4">
    <property type="entry name" value="SPLICING FACTOR CACTIN"/>
    <property type="match status" value="1"/>
</dbReference>
<comment type="caution">
    <text evidence="3">The sequence shown here is derived from an EMBL/GenBank/DDBJ whole genome shotgun (WGS) entry which is preliminary data.</text>
</comment>
<feature type="domain" description="Splicing factor cactin central" evidence="2">
    <location>
        <begin position="31"/>
        <end position="126"/>
    </location>
</feature>
<dbReference type="Pfam" id="PF10312">
    <property type="entry name" value="Cactin_mid"/>
    <property type="match status" value="1"/>
</dbReference>
<dbReference type="GO" id="GO:0005681">
    <property type="term" value="C:spliceosomal complex"/>
    <property type="evidence" value="ECO:0007669"/>
    <property type="project" value="TreeGrafter"/>
</dbReference>
<protein>
    <recommendedName>
        <fullName evidence="2">Splicing factor cactin central domain-containing protein</fullName>
    </recommendedName>
</protein>
<dbReference type="EMBL" id="JAWXYG010000005">
    <property type="protein sequence ID" value="KAK4272799.1"/>
    <property type="molecule type" value="Genomic_DNA"/>
</dbReference>